<dbReference type="RefSeq" id="XP_046061677.1">
    <property type="nucleotide sequence ID" value="XM_046204528.1"/>
</dbReference>
<reference evidence="8" key="1">
    <citation type="journal article" date="2021" name="Open Biol.">
        <title>Shared evolutionary footprints suggest mitochondrial oxidative damage underlies multiple complex I losses in fungi.</title>
        <authorList>
            <person name="Schikora-Tamarit M.A."/>
            <person name="Marcet-Houben M."/>
            <person name="Nosek J."/>
            <person name="Gabaldon T."/>
        </authorList>
    </citation>
    <scope>NUCLEOTIDE SEQUENCE</scope>
    <source>
        <strain evidence="8">CBS6075</strain>
    </source>
</reference>
<dbReference type="GO" id="GO:0003677">
    <property type="term" value="F:DNA binding"/>
    <property type="evidence" value="ECO:0007669"/>
    <property type="project" value="UniProtKB-UniRule"/>
</dbReference>
<evidence type="ECO:0000256" key="3">
    <source>
        <dbReference type="ARBA" id="ARBA00023242"/>
    </source>
</evidence>
<dbReference type="InterPro" id="IPR009057">
    <property type="entry name" value="Homeodomain-like_sf"/>
</dbReference>
<evidence type="ECO:0000256" key="4">
    <source>
        <dbReference type="PROSITE-ProRule" id="PRU00108"/>
    </source>
</evidence>
<evidence type="ECO:0000259" key="7">
    <source>
        <dbReference type="PROSITE" id="PS50071"/>
    </source>
</evidence>
<dbReference type="OrthoDB" id="2109411at2759"/>
<feature type="region of interest" description="Disordered" evidence="6">
    <location>
        <begin position="1"/>
        <end position="20"/>
    </location>
</feature>
<dbReference type="CDD" id="cd00086">
    <property type="entry name" value="homeodomain"/>
    <property type="match status" value="1"/>
</dbReference>
<dbReference type="AlphaFoldDB" id="A0A9P8T629"/>
<sequence>GQSPSGAQTEERETEKTEELLSKGLVAGGLRIIEEARDSEAAVLQGMDVGAEVLSNLGRLYETQKETWVQALQAIERPKPVSAYESCGFALEHATIQTELEGHTGERYQNLHTKDFQGLVGAKRRRKGHIGETSKRVLENVFRVKQFPNSRERERIALRCGLSTQQVRVWFTNKRARSKNKT</sequence>
<feature type="DNA-binding region" description="Homeobox" evidence="4">
    <location>
        <begin position="123"/>
        <end position="182"/>
    </location>
</feature>
<proteinExistence type="predicted"/>
<keyword evidence="3 4" id="KW-0539">Nucleus</keyword>
<dbReference type="PROSITE" id="PS00027">
    <property type="entry name" value="HOMEOBOX_1"/>
    <property type="match status" value="1"/>
</dbReference>
<dbReference type="SUPFAM" id="SSF46689">
    <property type="entry name" value="Homeodomain-like"/>
    <property type="match status" value="1"/>
</dbReference>
<dbReference type="GO" id="GO:0000981">
    <property type="term" value="F:DNA-binding transcription factor activity, RNA polymerase II-specific"/>
    <property type="evidence" value="ECO:0007669"/>
    <property type="project" value="InterPro"/>
</dbReference>
<evidence type="ECO:0000256" key="5">
    <source>
        <dbReference type="RuleBase" id="RU000682"/>
    </source>
</evidence>
<evidence type="ECO:0000313" key="9">
    <source>
        <dbReference type="Proteomes" id="UP000769157"/>
    </source>
</evidence>
<dbReference type="InterPro" id="IPR001356">
    <property type="entry name" value="HD"/>
</dbReference>
<dbReference type="Pfam" id="PF00046">
    <property type="entry name" value="Homeodomain"/>
    <property type="match status" value="1"/>
</dbReference>
<keyword evidence="1 4" id="KW-0238">DNA-binding</keyword>
<comment type="caution">
    <text evidence="8">The sequence shown here is derived from an EMBL/GenBank/DDBJ whole genome shotgun (WGS) entry which is preliminary data.</text>
</comment>
<dbReference type="EMBL" id="JAEUBE010000255">
    <property type="protein sequence ID" value="KAH3666546.1"/>
    <property type="molecule type" value="Genomic_DNA"/>
</dbReference>
<evidence type="ECO:0000313" key="8">
    <source>
        <dbReference type="EMBL" id="KAH3666546.1"/>
    </source>
</evidence>
<accession>A0A9P8T629</accession>
<feature type="compositionally biased region" description="Basic and acidic residues" evidence="6">
    <location>
        <begin position="9"/>
        <end position="20"/>
    </location>
</feature>
<feature type="non-terminal residue" evidence="8">
    <location>
        <position position="1"/>
    </location>
</feature>
<protein>
    <recommendedName>
        <fullName evidence="7">Homeobox domain-containing protein</fullName>
    </recommendedName>
</protein>
<name>A0A9P8T629_9ASCO</name>
<dbReference type="Gene3D" id="1.10.10.60">
    <property type="entry name" value="Homeodomain-like"/>
    <property type="match status" value="1"/>
</dbReference>
<dbReference type="SMART" id="SM00389">
    <property type="entry name" value="HOX"/>
    <property type="match status" value="1"/>
</dbReference>
<dbReference type="GO" id="GO:0005634">
    <property type="term" value="C:nucleus"/>
    <property type="evidence" value="ECO:0007669"/>
    <property type="project" value="UniProtKB-SubCell"/>
</dbReference>
<keyword evidence="2 4" id="KW-0371">Homeobox</keyword>
<evidence type="ECO:0000256" key="2">
    <source>
        <dbReference type="ARBA" id="ARBA00023155"/>
    </source>
</evidence>
<comment type="subcellular location">
    <subcellularLocation>
        <location evidence="4 5">Nucleus</location>
    </subcellularLocation>
</comment>
<reference evidence="8" key="2">
    <citation type="submission" date="2021-01" db="EMBL/GenBank/DDBJ databases">
        <authorList>
            <person name="Schikora-Tamarit M.A."/>
        </authorList>
    </citation>
    <scope>NUCLEOTIDE SEQUENCE</scope>
    <source>
        <strain evidence="8">CBS6075</strain>
    </source>
</reference>
<gene>
    <name evidence="8" type="ORF">OGAPHI_003543</name>
</gene>
<dbReference type="InterPro" id="IPR017970">
    <property type="entry name" value="Homeobox_CS"/>
</dbReference>
<keyword evidence="9" id="KW-1185">Reference proteome</keyword>
<organism evidence="8 9">
    <name type="scientific">Ogataea philodendri</name>
    <dbReference type="NCBI Taxonomy" id="1378263"/>
    <lineage>
        <taxon>Eukaryota</taxon>
        <taxon>Fungi</taxon>
        <taxon>Dikarya</taxon>
        <taxon>Ascomycota</taxon>
        <taxon>Saccharomycotina</taxon>
        <taxon>Pichiomycetes</taxon>
        <taxon>Pichiales</taxon>
        <taxon>Pichiaceae</taxon>
        <taxon>Ogataea</taxon>
    </lineage>
</organism>
<evidence type="ECO:0000256" key="6">
    <source>
        <dbReference type="SAM" id="MobiDB-lite"/>
    </source>
</evidence>
<dbReference type="PROSITE" id="PS50071">
    <property type="entry name" value="HOMEOBOX_2"/>
    <property type="match status" value="1"/>
</dbReference>
<dbReference type="GeneID" id="70235508"/>
<evidence type="ECO:0000256" key="1">
    <source>
        <dbReference type="ARBA" id="ARBA00023125"/>
    </source>
</evidence>
<feature type="domain" description="Homeobox" evidence="7">
    <location>
        <begin position="121"/>
        <end position="181"/>
    </location>
</feature>
<dbReference type="Proteomes" id="UP000769157">
    <property type="component" value="Unassembled WGS sequence"/>
</dbReference>